<reference evidence="1 2" key="1">
    <citation type="submission" date="2019-01" db="EMBL/GenBank/DDBJ databases">
        <authorList>
            <person name="Ruckert C."/>
            <person name="Busche T."/>
            <person name="Kalinowski J."/>
        </authorList>
    </citation>
    <scope>NUCLEOTIDE SEQUENCE [LARGE SCALE GENOMIC DNA]</scope>
    <source>
        <strain evidence="1 2">136/3</strain>
    </source>
</reference>
<evidence type="ECO:0000313" key="1">
    <source>
        <dbReference type="EMBL" id="QAU52865.1"/>
    </source>
</evidence>
<dbReference type="Proteomes" id="UP000288929">
    <property type="component" value="Chromosome"/>
</dbReference>
<evidence type="ECO:0000313" key="2">
    <source>
        <dbReference type="Proteomes" id="UP000288929"/>
    </source>
</evidence>
<protein>
    <submittedName>
        <fullName evidence="1">Uncharacterized protein</fullName>
    </submittedName>
</protein>
<keyword evidence="2" id="KW-1185">Reference proteome</keyword>
<gene>
    <name evidence="1" type="ORF">CPELA_08045</name>
</gene>
<dbReference type="KEGG" id="cpeg:CPELA_08045"/>
<organism evidence="1 2">
    <name type="scientific">Corynebacterium pelargi</name>
    <dbReference type="NCBI Taxonomy" id="1471400"/>
    <lineage>
        <taxon>Bacteria</taxon>
        <taxon>Bacillati</taxon>
        <taxon>Actinomycetota</taxon>
        <taxon>Actinomycetes</taxon>
        <taxon>Mycobacteriales</taxon>
        <taxon>Corynebacteriaceae</taxon>
        <taxon>Corynebacterium</taxon>
    </lineage>
</organism>
<sequence>MHSGPVRMTFDEHVQRFIYEGLTPEEAPKYTEIMCGLGFLVATDKLDEFPEVDFPNPSINM</sequence>
<proteinExistence type="predicted"/>
<dbReference type="EMBL" id="CP035299">
    <property type="protein sequence ID" value="QAU52865.1"/>
    <property type="molecule type" value="Genomic_DNA"/>
</dbReference>
<dbReference type="AlphaFoldDB" id="A0A410WA99"/>
<accession>A0A410WA99</accession>
<name>A0A410WA99_9CORY</name>